<dbReference type="KEGG" id="dsu:Dsui_2613"/>
<dbReference type="STRING" id="640081.Dsui_2613"/>
<evidence type="ECO:0000313" key="1">
    <source>
        <dbReference type="EMBL" id="AEV26964.1"/>
    </source>
</evidence>
<protein>
    <submittedName>
        <fullName evidence="1">Integrating conjugative element protein, PFL_4669 family</fullName>
    </submittedName>
</protein>
<sequence length="337" mass="37336">MASTRQKKPEFLTSPESPFPDKYDILGEAAILDHLIQSDNPDPADPLFPRFVQYEERLRQLQAINAAKTAQPPTLDQQVSGIGSLETESEDLMTLHTRDAMRVFVGRPAGDGQRAIAGGRRVAASLRQLWGLSSNDNPYADWMLVQFDEQMQGVRQALTGAAEQTMRRLEDMRQKGLSYSVLKSAAPVSVNLGFVSPYGYAVATAVVEFDWLSRVVKSAQRRDVLSSSEAHDLLFETKRKCRSVFEPIVRAAGLLMREELRPLTRADFLSSDEAAMKRVAAVQGLFGMCPKDVFIGEKTPRHTRRSVRLNDAELRLLESVPFAEEGAGAEVAAGLIE</sequence>
<dbReference type="Pfam" id="PF08900">
    <property type="entry name" value="AcaB"/>
    <property type="match status" value="1"/>
</dbReference>
<dbReference type="HOGENOM" id="CLU_755819_0_0_4"/>
<dbReference type="eggNOG" id="ENOG502Z9KF">
    <property type="taxonomic scope" value="Bacteria"/>
</dbReference>
<accession>G8QNS0</accession>
<dbReference type="OrthoDB" id="8524550at2"/>
<organism evidence="1 2">
    <name type="scientific">Azospira oryzae (strain ATCC BAA-33 / DSM 13638 / PS)</name>
    <name type="common">Dechlorosoma suillum</name>
    <dbReference type="NCBI Taxonomy" id="640081"/>
    <lineage>
        <taxon>Bacteria</taxon>
        <taxon>Pseudomonadati</taxon>
        <taxon>Pseudomonadota</taxon>
        <taxon>Betaproteobacteria</taxon>
        <taxon>Rhodocyclales</taxon>
        <taxon>Rhodocyclaceae</taxon>
        <taxon>Azospira</taxon>
    </lineage>
</organism>
<proteinExistence type="predicted"/>
<dbReference type="RefSeq" id="WP_014237645.1">
    <property type="nucleotide sequence ID" value="NC_016616.1"/>
</dbReference>
<dbReference type="NCBIfam" id="TIGR03761">
    <property type="entry name" value="ICE_PFL4669"/>
    <property type="match status" value="1"/>
</dbReference>
<dbReference type="Proteomes" id="UP000005633">
    <property type="component" value="Chromosome"/>
</dbReference>
<reference evidence="1 2" key="1">
    <citation type="journal article" date="2012" name="J. Bacteriol.">
        <title>Complete genome sequence of the anaerobic perchlorate-reducing bacterium Azospira suillum strain PS.</title>
        <authorList>
            <person name="Byrne-Bailey K.G."/>
            <person name="Coates J.D."/>
        </authorList>
    </citation>
    <scope>NUCLEOTIDE SEQUENCE [LARGE SCALE GENOMIC DNA]</scope>
    <source>
        <strain evidence="2">ATCC BAA-33 / DSM 13638 / PS</strain>
    </source>
</reference>
<name>G8QNS0_AZOOP</name>
<dbReference type="EMBL" id="CP003153">
    <property type="protein sequence ID" value="AEV26964.1"/>
    <property type="molecule type" value="Genomic_DNA"/>
</dbReference>
<dbReference type="AlphaFoldDB" id="G8QNS0"/>
<gene>
    <name evidence="1" type="ordered locus">Dsui_2613</name>
</gene>
<dbReference type="InterPro" id="IPR014996">
    <property type="entry name" value="AcaB"/>
</dbReference>
<evidence type="ECO:0000313" key="2">
    <source>
        <dbReference type="Proteomes" id="UP000005633"/>
    </source>
</evidence>